<gene>
    <name evidence="2" type="ORF">ECRA1380_LOCUS14314</name>
</gene>
<reference evidence="2" key="1">
    <citation type="submission" date="2021-01" db="EMBL/GenBank/DDBJ databases">
        <authorList>
            <person name="Corre E."/>
            <person name="Pelletier E."/>
            <person name="Niang G."/>
            <person name="Scheremetjew M."/>
            <person name="Finn R."/>
            <person name="Kale V."/>
            <person name="Holt S."/>
            <person name="Cochrane G."/>
            <person name="Meng A."/>
            <person name="Brown T."/>
            <person name="Cohen L."/>
        </authorList>
    </citation>
    <scope>NUCLEOTIDE SEQUENCE</scope>
    <source>
        <strain evidence="2">CT5</strain>
    </source>
</reference>
<feature type="region of interest" description="Disordered" evidence="1">
    <location>
        <begin position="88"/>
        <end position="111"/>
    </location>
</feature>
<proteinExistence type="predicted"/>
<protein>
    <submittedName>
        <fullName evidence="2">Uncharacterized protein</fullName>
    </submittedName>
</protein>
<name>A0A7S3KRM4_EUPCR</name>
<sequence>MEENTQVTLAYYFRKRQKKMIEKHKALRKKQKEKEKRDLLLIEAKNKQVCQSYMKQNDPKAGKLLSNRFQAQNLRRISVTKNMIRGLKSPGLAPFEPKSPDPNSNFKARIPPERFSVIGKKDKVQRNLNALEVK</sequence>
<dbReference type="EMBL" id="HBIK01030569">
    <property type="protein sequence ID" value="CAE0389338.1"/>
    <property type="molecule type" value="Transcribed_RNA"/>
</dbReference>
<evidence type="ECO:0000256" key="1">
    <source>
        <dbReference type="SAM" id="MobiDB-lite"/>
    </source>
</evidence>
<evidence type="ECO:0000313" key="2">
    <source>
        <dbReference type="EMBL" id="CAE0389338.1"/>
    </source>
</evidence>
<organism evidence="2">
    <name type="scientific">Euplotes crassus</name>
    <dbReference type="NCBI Taxonomy" id="5936"/>
    <lineage>
        <taxon>Eukaryota</taxon>
        <taxon>Sar</taxon>
        <taxon>Alveolata</taxon>
        <taxon>Ciliophora</taxon>
        <taxon>Intramacronucleata</taxon>
        <taxon>Spirotrichea</taxon>
        <taxon>Hypotrichia</taxon>
        <taxon>Euplotida</taxon>
        <taxon>Euplotidae</taxon>
        <taxon>Moneuplotes</taxon>
    </lineage>
</organism>
<dbReference type="AlphaFoldDB" id="A0A7S3KRM4"/>
<accession>A0A7S3KRM4</accession>